<feature type="region of interest" description="Disordered" evidence="1">
    <location>
        <begin position="40"/>
        <end position="60"/>
    </location>
</feature>
<gene>
    <name evidence="2" type="ORF">BYL167_LOCUS75752</name>
    <name evidence="4" type="ORF">GIL414_LOCUS87786</name>
    <name evidence="3" type="ORF">SMN809_LOCUS85348</name>
</gene>
<dbReference type="Proteomes" id="UP000676336">
    <property type="component" value="Unassembled WGS sequence"/>
</dbReference>
<evidence type="ECO:0000256" key="1">
    <source>
        <dbReference type="SAM" id="MobiDB-lite"/>
    </source>
</evidence>
<evidence type="ECO:0000313" key="4">
    <source>
        <dbReference type="EMBL" id="CAF5227732.1"/>
    </source>
</evidence>
<dbReference type="EMBL" id="CAJOBI010364325">
    <property type="protein sequence ID" value="CAF5227595.1"/>
    <property type="molecule type" value="Genomic_DNA"/>
</dbReference>
<comment type="caution">
    <text evidence="3">The sequence shown here is derived from an EMBL/GenBank/DDBJ whole genome shotgun (WGS) entry which is preliminary data.</text>
</comment>
<dbReference type="EMBL" id="CAJOBJ010381913">
    <property type="protein sequence ID" value="CAF5227732.1"/>
    <property type="molecule type" value="Genomic_DNA"/>
</dbReference>
<proteinExistence type="predicted"/>
<dbReference type="EMBL" id="CAJOBH010271717">
    <property type="protein sequence ID" value="CAF5165293.1"/>
    <property type="molecule type" value="Genomic_DNA"/>
</dbReference>
<protein>
    <submittedName>
        <fullName evidence="3">Uncharacterized protein</fullName>
    </submittedName>
</protein>
<dbReference type="Proteomes" id="UP000681720">
    <property type="component" value="Unassembled WGS sequence"/>
</dbReference>
<accession>A0A8S3KCJ5</accession>
<reference evidence="3" key="1">
    <citation type="submission" date="2021-02" db="EMBL/GenBank/DDBJ databases">
        <authorList>
            <person name="Nowell W R."/>
        </authorList>
    </citation>
    <scope>NUCLEOTIDE SEQUENCE</scope>
</reference>
<dbReference type="Proteomes" id="UP000681967">
    <property type="component" value="Unassembled WGS sequence"/>
</dbReference>
<evidence type="ECO:0000313" key="5">
    <source>
        <dbReference type="Proteomes" id="UP000676336"/>
    </source>
</evidence>
<organism evidence="3 5">
    <name type="scientific">Rotaria magnacalcarata</name>
    <dbReference type="NCBI Taxonomy" id="392030"/>
    <lineage>
        <taxon>Eukaryota</taxon>
        <taxon>Metazoa</taxon>
        <taxon>Spiralia</taxon>
        <taxon>Gnathifera</taxon>
        <taxon>Rotifera</taxon>
        <taxon>Eurotatoria</taxon>
        <taxon>Bdelloidea</taxon>
        <taxon>Philodinida</taxon>
        <taxon>Philodinidae</taxon>
        <taxon>Rotaria</taxon>
    </lineage>
</organism>
<name>A0A8S3KCJ5_9BILA</name>
<feature type="non-terminal residue" evidence="3">
    <location>
        <position position="1"/>
    </location>
</feature>
<evidence type="ECO:0000313" key="3">
    <source>
        <dbReference type="EMBL" id="CAF5227595.1"/>
    </source>
</evidence>
<feature type="non-terminal residue" evidence="3">
    <location>
        <position position="102"/>
    </location>
</feature>
<dbReference type="AlphaFoldDB" id="A0A8S3KCJ5"/>
<sequence length="102" mass="11838">DRCVKGYQQTKSAVAPCIKTYDTQLSALYNIYHRPDDKDDYHEQDVNVENNPTTTTTTTTTTATVHQTLSEYNPSIDMGQYCGACRYYSHRLHLKKFCKRDY</sequence>
<evidence type="ECO:0000313" key="2">
    <source>
        <dbReference type="EMBL" id="CAF5165293.1"/>
    </source>
</evidence>